<keyword evidence="3" id="KW-1185">Reference proteome</keyword>
<protein>
    <recommendedName>
        <fullName evidence="4">DUF1134 domain-containing protein</fullName>
    </recommendedName>
</protein>
<accession>A0A2S3W1R0</accession>
<feature type="signal peptide" evidence="1">
    <location>
        <begin position="1"/>
        <end position="26"/>
    </location>
</feature>
<proteinExistence type="predicted"/>
<dbReference type="AlphaFoldDB" id="A0A2S3W1R0"/>
<keyword evidence="1" id="KW-0732">Signal</keyword>
<evidence type="ECO:0000256" key="1">
    <source>
        <dbReference type="SAM" id="SignalP"/>
    </source>
</evidence>
<name>A0A2S3W1R0_9PROT</name>
<sequence>MILPRPVHLSALMIPLLLGVTTRAQAQCTRADAVIDMSARQVGIGIGYLWGHGTLSDRTHVYRFTVRGGGALSLGGASLSGRGCVRNLARVQDFNGTYWTVGGTATLHRGTAGIVMENGRGIDIDFHARTRGAQLSGQVSRLSFRLTPQPPAP</sequence>
<reference evidence="2 3" key="1">
    <citation type="submission" date="2018-01" db="EMBL/GenBank/DDBJ databases">
        <title>Draft Genome Sequence of Komagataeibacter maltaceti LMG 1529, a Vinegar Producing Acetic Acid Bacterium Isolated from Malt Vinegar Brewery Acetifiers.</title>
        <authorList>
            <person name="Zhang Q."/>
            <person name="Hollensteiner J."/>
            <person name="Poehlein A."/>
            <person name="Daniel R."/>
        </authorList>
    </citation>
    <scope>NUCLEOTIDE SEQUENCE [LARGE SCALE GENOMIC DNA]</scope>
    <source>
        <strain evidence="2 3">LMG 1529</strain>
    </source>
</reference>
<dbReference type="RefSeq" id="WP_180999765.1">
    <property type="nucleotide sequence ID" value="NZ_NKUE01000017.1"/>
</dbReference>
<evidence type="ECO:0000313" key="2">
    <source>
        <dbReference type="EMBL" id="POF62834.1"/>
    </source>
</evidence>
<gene>
    <name evidence="2" type="ORF">KMAL_15570</name>
</gene>
<evidence type="ECO:0000313" key="3">
    <source>
        <dbReference type="Proteomes" id="UP000237344"/>
    </source>
</evidence>
<dbReference type="EMBL" id="POTC01000016">
    <property type="protein sequence ID" value="POF62834.1"/>
    <property type="molecule type" value="Genomic_DNA"/>
</dbReference>
<organism evidence="2 3">
    <name type="scientific">Novacetimonas maltaceti</name>
    <dbReference type="NCBI Taxonomy" id="1203393"/>
    <lineage>
        <taxon>Bacteria</taxon>
        <taxon>Pseudomonadati</taxon>
        <taxon>Pseudomonadota</taxon>
        <taxon>Alphaproteobacteria</taxon>
        <taxon>Acetobacterales</taxon>
        <taxon>Acetobacteraceae</taxon>
        <taxon>Novacetimonas</taxon>
    </lineage>
</organism>
<feature type="chain" id="PRO_5015758216" description="DUF1134 domain-containing protein" evidence="1">
    <location>
        <begin position="27"/>
        <end position="153"/>
    </location>
</feature>
<evidence type="ECO:0008006" key="4">
    <source>
        <dbReference type="Google" id="ProtNLM"/>
    </source>
</evidence>
<dbReference type="Proteomes" id="UP000237344">
    <property type="component" value="Unassembled WGS sequence"/>
</dbReference>
<comment type="caution">
    <text evidence="2">The sequence shown here is derived from an EMBL/GenBank/DDBJ whole genome shotgun (WGS) entry which is preliminary data.</text>
</comment>